<keyword evidence="9" id="KW-0479">Metal-binding</keyword>
<dbReference type="PROSITE" id="PS50245">
    <property type="entry name" value="CAP_GLY_2"/>
    <property type="match status" value="1"/>
</dbReference>
<evidence type="ECO:0000259" key="15">
    <source>
        <dbReference type="PROSITE" id="PS50235"/>
    </source>
</evidence>
<comment type="subcellular location">
    <subcellularLocation>
        <location evidence="2">Cytoplasm</location>
        <location evidence="2">Cytoskeleton</location>
        <location evidence="2">Microtubule organizing center</location>
        <location evidence="2">Centrosome</location>
    </subcellularLocation>
    <subcellularLocation>
        <location evidence="3">Cytoplasm</location>
        <location evidence="3">Perinuclear region</location>
    </subcellularLocation>
</comment>
<dbReference type="InterPro" id="IPR036859">
    <property type="entry name" value="CAP-Gly_dom_sf"/>
</dbReference>
<evidence type="ECO:0000256" key="7">
    <source>
        <dbReference type="ARBA" id="ARBA00022553"/>
    </source>
</evidence>
<evidence type="ECO:0000256" key="2">
    <source>
        <dbReference type="ARBA" id="ARBA00004300"/>
    </source>
</evidence>
<keyword evidence="8" id="KW-0645">Protease</keyword>
<feature type="region of interest" description="Disordered" evidence="14">
    <location>
        <begin position="312"/>
        <end position="341"/>
    </location>
</feature>
<keyword evidence="7" id="KW-0597">Phosphoprotein</keyword>
<protein>
    <recommendedName>
        <fullName evidence="5">ubiquitinyl hydrolase 1</fullName>
        <ecNumber evidence="5">3.4.19.12</ecNumber>
    </recommendedName>
</protein>
<keyword evidence="6" id="KW-0963">Cytoplasm</keyword>
<dbReference type="Pfam" id="PF01302">
    <property type="entry name" value="CAP_GLY"/>
    <property type="match status" value="1"/>
</dbReference>
<dbReference type="GO" id="GO:0005813">
    <property type="term" value="C:centrosome"/>
    <property type="evidence" value="ECO:0007669"/>
    <property type="project" value="UniProtKB-SubCell"/>
</dbReference>
<accession>A0A4W6EUQ6</accession>
<dbReference type="GO" id="GO:0004843">
    <property type="term" value="F:cysteine-type deubiquitinase activity"/>
    <property type="evidence" value="ECO:0007669"/>
    <property type="project" value="UniProtKB-EC"/>
</dbReference>
<sequence>MEPKPVVKEKFFIVLRGKSRKGFCRGCIGRVEAETQRGELMGLLYCGGSNAGSPKSGGIVRREDTYPLTRHQAQLLLFVSSAGKRLELLCNPQLFSAICELSPDDLVVVKHKKGHLPGMVKNLMQIGRKENKDDLHMLGFEVEFVDSDHNFSSKKPAPLPLYSAADIIQVVTSYSVPLGLHWKDGQCGGLNRKAVTRINSMPNIGSRAYQVRENHTEQSVIQSHNLSTSHVLLEVGSMVEVVSNSGITVYGVIRWLGVPSGKTEEWAGIELDYDVNGCSDGKYGSQRYFTCKGNRALFVPVTKCSPDSRFVCSSTGTETSKPTETLPVPPFEESEENTPPIPESEALSLLVGRMKGIQGHINSCYLDATLFSLFSSSVTLDNIWQKPADTEQPITCTLRKIVNRLRRQGFVPAESVMNFRKQLGCDTFQTDEKDPEEFITVLFQKVLCMEPLLKLRSRRETSQGAYTFQIFLEKEQMGKMPTVQQLLDTSCLSGDLKFEEMPSCLMVQMPRFGNKYKMFSHIIPSTELDITDLLYNSPRECFVCGHLAAYECFQCLPDRKLQPGKIKQYCSTCNTQVHSHHTRQDHSPKALEVPADVAPDIPVPRHKMQLFAVLCIQTSHYVSFVKYGPDPHSWLFFDSMADRCGDDKSGYNIPEIRACPELGDFLSQPEEELAQANPSQAPELMRRLLCDSYMFLYQDPATPLSNPNHQEP</sequence>
<comment type="similarity">
    <text evidence="4">Belongs to the peptidase C19 family.</text>
</comment>
<evidence type="ECO:0000256" key="13">
    <source>
        <dbReference type="ARBA" id="ARBA00022833"/>
    </source>
</evidence>
<dbReference type="Proteomes" id="UP000314980">
    <property type="component" value="Unassembled WGS sequence"/>
</dbReference>
<evidence type="ECO:0000259" key="16">
    <source>
        <dbReference type="PROSITE" id="PS50245"/>
    </source>
</evidence>
<dbReference type="PROSITE" id="PS50235">
    <property type="entry name" value="USP_3"/>
    <property type="match status" value="1"/>
</dbReference>
<dbReference type="KEGG" id="lcf:108885597"/>
<dbReference type="Gene3D" id="2.30.30.190">
    <property type="entry name" value="CAP Gly-rich-like domain"/>
    <property type="match status" value="1"/>
</dbReference>
<name>A0A4W6EUQ6_LATCA</name>
<comment type="catalytic activity">
    <reaction evidence="1">
        <text>Thiol-dependent hydrolysis of ester, thioester, amide, peptide and isopeptide bonds formed by the C-terminal Gly of ubiquitin (a 76-residue protein attached to proteins as an intracellular targeting signal).</text>
        <dbReference type="EC" id="3.4.19.12"/>
    </reaction>
</comment>
<feature type="domain" description="USP" evidence="15">
    <location>
        <begin position="355"/>
        <end position="700"/>
    </location>
</feature>
<reference evidence="18" key="1">
    <citation type="submission" date="2015-09" db="EMBL/GenBank/DDBJ databases">
        <authorList>
            <person name="Sai Rama Sridatta P."/>
        </authorList>
    </citation>
    <scope>NUCLEOTIDE SEQUENCE [LARGE SCALE GENOMIC DNA]</scope>
</reference>
<dbReference type="InterPro" id="IPR028889">
    <property type="entry name" value="USP"/>
</dbReference>
<dbReference type="RefSeq" id="XP_018535517.1">
    <property type="nucleotide sequence ID" value="XM_018680001.2"/>
</dbReference>
<dbReference type="SMART" id="SM01052">
    <property type="entry name" value="CAP_GLY"/>
    <property type="match status" value="1"/>
</dbReference>
<gene>
    <name evidence="17" type="primary">cyld2</name>
    <name evidence="19" type="synonym">cyldb</name>
</gene>
<dbReference type="PANTHER" id="PTHR11830">
    <property type="entry name" value="40S RIBOSOMAL PROTEIN S3A"/>
    <property type="match status" value="1"/>
</dbReference>
<dbReference type="SUPFAM" id="SSF74924">
    <property type="entry name" value="Cap-Gly domain"/>
    <property type="match status" value="1"/>
</dbReference>
<evidence type="ECO:0000256" key="1">
    <source>
        <dbReference type="ARBA" id="ARBA00000707"/>
    </source>
</evidence>
<evidence type="ECO:0000256" key="5">
    <source>
        <dbReference type="ARBA" id="ARBA00012759"/>
    </source>
</evidence>
<dbReference type="InterPro" id="IPR038765">
    <property type="entry name" value="Papain-like_cys_pep_sf"/>
</dbReference>
<evidence type="ECO:0000256" key="12">
    <source>
        <dbReference type="ARBA" id="ARBA00022807"/>
    </source>
</evidence>
<evidence type="ECO:0000256" key="9">
    <source>
        <dbReference type="ARBA" id="ARBA00022723"/>
    </source>
</evidence>
<dbReference type="Pfam" id="PF00443">
    <property type="entry name" value="UCH"/>
    <property type="match status" value="1"/>
</dbReference>
<feature type="domain" description="CAP-Gly" evidence="16">
    <location>
        <begin position="257"/>
        <end position="300"/>
    </location>
</feature>
<dbReference type="EC" id="3.4.19.12" evidence="5"/>
<dbReference type="CTD" id="564158"/>
<evidence type="ECO:0000313" key="18">
    <source>
        <dbReference type="Proteomes" id="UP000314980"/>
    </source>
</evidence>
<evidence type="ECO:0000256" key="8">
    <source>
        <dbReference type="ARBA" id="ARBA00022670"/>
    </source>
</evidence>
<dbReference type="GeneTree" id="ENSGT00390000018123"/>
<evidence type="ECO:0000313" key="17">
    <source>
        <dbReference type="Ensembl" id="ENSLCAP00010042082.1"/>
    </source>
</evidence>
<keyword evidence="13" id="KW-0862">Zinc</keyword>
<dbReference type="InParanoid" id="A0A4W6EUQ6"/>
<dbReference type="SUPFAM" id="SSF54001">
    <property type="entry name" value="Cysteine proteinases"/>
    <property type="match status" value="1"/>
</dbReference>
<dbReference type="Ensembl" id="ENSLCAT00010043127.1">
    <property type="protein sequence ID" value="ENSLCAP00010042082.1"/>
    <property type="gene ID" value="ENSLCAG00010019685.1"/>
</dbReference>
<reference evidence="17" key="3">
    <citation type="submission" date="2025-05" db="UniProtKB">
        <authorList>
            <consortium name="Ensembl"/>
        </authorList>
    </citation>
    <scope>IDENTIFICATION</scope>
</reference>
<dbReference type="Proteomes" id="UP000694890">
    <property type="component" value="Linkage group LG12"/>
</dbReference>
<evidence type="ECO:0000256" key="10">
    <source>
        <dbReference type="ARBA" id="ARBA00022786"/>
    </source>
</evidence>
<dbReference type="GeneID" id="108885597"/>
<evidence type="ECO:0000256" key="3">
    <source>
        <dbReference type="ARBA" id="ARBA00004556"/>
    </source>
</evidence>
<dbReference type="Gene3D" id="3.90.70.10">
    <property type="entry name" value="Cysteine proteinases"/>
    <property type="match status" value="1"/>
</dbReference>
<keyword evidence="18" id="KW-1185">Reference proteome</keyword>
<dbReference type="GO" id="GO:0046872">
    <property type="term" value="F:metal ion binding"/>
    <property type="evidence" value="ECO:0007669"/>
    <property type="project" value="UniProtKB-KW"/>
</dbReference>
<evidence type="ECO:0000313" key="19">
    <source>
        <dbReference type="RefSeq" id="XP_018535517.1"/>
    </source>
</evidence>
<dbReference type="InterPro" id="IPR001394">
    <property type="entry name" value="Peptidase_C19_UCH"/>
</dbReference>
<evidence type="ECO:0000256" key="11">
    <source>
        <dbReference type="ARBA" id="ARBA00022801"/>
    </source>
</evidence>
<dbReference type="GO" id="GO:0016579">
    <property type="term" value="P:protein deubiquitination"/>
    <property type="evidence" value="ECO:0007669"/>
    <property type="project" value="InterPro"/>
</dbReference>
<reference evidence="19" key="2">
    <citation type="submission" date="2025-04" db="UniProtKB">
        <authorList>
            <consortium name="RefSeq"/>
        </authorList>
    </citation>
    <scope>IDENTIFICATION</scope>
    <source>
        <tissue evidence="19">Brain</tissue>
    </source>
</reference>
<evidence type="ECO:0000256" key="14">
    <source>
        <dbReference type="SAM" id="MobiDB-lite"/>
    </source>
</evidence>
<dbReference type="FunFam" id="2.30.30.190:FF:000007">
    <property type="entry name" value="Putative ubiquitin carboxyl-terminal hydrolase CYLD"/>
    <property type="match status" value="1"/>
</dbReference>
<dbReference type="OrthoDB" id="6287070at2759"/>
<evidence type="ECO:0000256" key="6">
    <source>
        <dbReference type="ARBA" id="ARBA00022490"/>
    </source>
</evidence>
<dbReference type="STRING" id="8187.ENSLCAP00010042082"/>
<organism evidence="17 18">
    <name type="scientific">Lates calcarifer</name>
    <name type="common">Barramundi</name>
    <name type="synonym">Holocentrus calcarifer</name>
    <dbReference type="NCBI Taxonomy" id="8187"/>
    <lineage>
        <taxon>Eukaryota</taxon>
        <taxon>Metazoa</taxon>
        <taxon>Chordata</taxon>
        <taxon>Craniata</taxon>
        <taxon>Vertebrata</taxon>
        <taxon>Euteleostomi</taxon>
        <taxon>Actinopterygii</taxon>
        <taxon>Neopterygii</taxon>
        <taxon>Teleostei</taxon>
        <taxon>Neoteleostei</taxon>
        <taxon>Acanthomorphata</taxon>
        <taxon>Carangaria</taxon>
        <taxon>Carangaria incertae sedis</taxon>
        <taxon>Centropomidae</taxon>
        <taxon>Lates</taxon>
    </lineage>
</organism>
<evidence type="ECO:0000256" key="4">
    <source>
        <dbReference type="ARBA" id="ARBA00009085"/>
    </source>
</evidence>
<keyword evidence="12" id="KW-0788">Thiol protease</keyword>
<dbReference type="InterPro" id="IPR000938">
    <property type="entry name" value="CAP-Gly_domain"/>
</dbReference>
<dbReference type="GO" id="GO:1904888">
    <property type="term" value="P:cranial skeletal system development"/>
    <property type="evidence" value="ECO:0007669"/>
    <property type="project" value="Ensembl"/>
</dbReference>
<dbReference type="GO" id="GO:0048471">
    <property type="term" value="C:perinuclear region of cytoplasm"/>
    <property type="evidence" value="ECO:0007669"/>
    <property type="project" value="UniProtKB-SubCell"/>
</dbReference>
<feature type="compositionally biased region" description="Polar residues" evidence="14">
    <location>
        <begin position="312"/>
        <end position="323"/>
    </location>
</feature>
<dbReference type="GO" id="GO:0006508">
    <property type="term" value="P:proteolysis"/>
    <property type="evidence" value="ECO:0007669"/>
    <property type="project" value="UniProtKB-KW"/>
</dbReference>
<keyword evidence="11 19" id="KW-0378">Hydrolase</keyword>
<proteinExistence type="inferred from homology"/>
<dbReference type="AlphaFoldDB" id="A0A4W6EUQ6"/>
<dbReference type="FunFam" id="3.90.70.10:FF:000009">
    <property type="entry name" value="Putative ubiquitin carboxyl-terminal hydrolase CYLD"/>
    <property type="match status" value="1"/>
</dbReference>
<keyword evidence="10" id="KW-0833">Ubl conjugation pathway</keyword>